<evidence type="ECO:0000259" key="2">
    <source>
        <dbReference type="SMART" id="SM01008"/>
    </source>
</evidence>
<keyword evidence="4" id="KW-1185">Reference proteome</keyword>
<dbReference type="InterPro" id="IPR000674">
    <property type="entry name" value="Ald_Oxase/Xan_DH_a/b"/>
</dbReference>
<sequence length="401" mass="44704">MPQARPCTVTTFLRRMGSSSWCFLIVFSRFLIRLFLSNRGLDMSEALKLPGVVDVITANDIPGKKARPMFGYEQELFAEDEVLCVGQTVCAVLADTKTHAKRGAAAVKITYEDLPDPIFTIESMLVVPVGEEKEFKVYISTQWPTLIQILLHLDNAYNIPNLRGHSAACRTNIPSNTAFRGFGVPQGLLVVREINMYKGPSVTHYKVEFSPDNLQRCWEQCKLRSDYGARRKALDQFNQQNRWKKRGISIIPIKYGIAFAESFLNQVASRELHVPTSKIFISETSTATVPNTCPSAASFGTDANGMAVKTLKTDMVMDIGRSINPSVDIGQIEGAFTQGLGLYTLEELHYSPTGMLYSRGPSQYKIPAVCDMPLQFSVYLLPDSYNPHAIYSSKVRTSTKL</sequence>
<dbReference type="Pfam" id="PF20256">
    <property type="entry name" value="MoCoBD_2"/>
    <property type="match status" value="1"/>
</dbReference>
<dbReference type="Proteomes" id="UP001434883">
    <property type="component" value="Unassembled WGS sequence"/>
</dbReference>
<evidence type="ECO:0000313" key="4">
    <source>
        <dbReference type="Proteomes" id="UP001434883"/>
    </source>
</evidence>
<dbReference type="PANTHER" id="PTHR45444:SF3">
    <property type="entry name" value="XANTHINE DEHYDROGENASE"/>
    <property type="match status" value="1"/>
</dbReference>
<dbReference type="SUPFAM" id="SSF54665">
    <property type="entry name" value="CO dehydrogenase molybdoprotein N-domain-like"/>
    <property type="match status" value="1"/>
</dbReference>
<gene>
    <name evidence="3" type="ORF">XENOCAPTIV_030326</name>
</gene>
<feature type="domain" description="Aldehyde oxidase/xanthine dehydrogenase a/b hammerhead" evidence="2">
    <location>
        <begin position="16"/>
        <end position="115"/>
    </location>
</feature>
<dbReference type="InterPro" id="IPR016208">
    <property type="entry name" value="Ald_Oxase/xanthine_DH-like"/>
</dbReference>
<evidence type="ECO:0000256" key="1">
    <source>
        <dbReference type="SAM" id="Phobius"/>
    </source>
</evidence>
<accession>A0ABV0QYM7</accession>
<name>A0ABV0QYM7_9TELE</name>
<dbReference type="SUPFAM" id="SSF56003">
    <property type="entry name" value="Molybdenum cofactor-binding domain"/>
    <property type="match status" value="1"/>
</dbReference>
<protein>
    <recommendedName>
        <fullName evidence="2">Aldehyde oxidase/xanthine dehydrogenase a/b hammerhead domain-containing protein</fullName>
    </recommendedName>
</protein>
<reference evidence="3 4" key="1">
    <citation type="submission" date="2021-06" db="EMBL/GenBank/DDBJ databases">
        <authorList>
            <person name="Palmer J.M."/>
        </authorList>
    </citation>
    <scope>NUCLEOTIDE SEQUENCE [LARGE SCALE GENOMIC DNA]</scope>
    <source>
        <strain evidence="3 4">XC_2019</strain>
        <tissue evidence="3">Muscle</tissue>
    </source>
</reference>
<comment type="caution">
    <text evidence="3">The sequence shown here is derived from an EMBL/GenBank/DDBJ whole genome shotgun (WGS) entry which is preliminary data.</text>
</comment>
<evidence type="ECO:0000313" key="3">
    <source>
        <dbReference type="EMBL" id="MEQ2200503.1"/>
    </source>
</evidence>
<dbReference type="SMART" id="SM01008">
    <property type="entry name" value="Ald_Xan_dh_C"/>
    <property type="match status" value="1"/>
</dbReference>
<dbReference type="InterPro" id="IPR008274">
    <property type="entry name" value="AldOxase/xan_DH_MoCoBD1"/>
</dbReference>
<keyword evidence="1" id="KW-0472">Membrane</keyword>
<proteinExistence type="predicted"/>
<dbReference type="Gene3D" id="3.30.365.10">
    <property type="entry name" value="Aldehyde oxidase/xanthine dehydrogenase, molybdopterin binding domain"/>
    <property type="match status" value="2"/>
</dbReference>
<dbReference type="Pfam" id="PF01315">
    <property type="entry name" value="Ald_Xan_dh_C"/>
    <property type="match status" value="1"/>
</dbReference>
<dbReference type="InterPro" id="IPR046867">
    <property type="entry name" value="AldOxase/xan_DH_MoCoBD2"/>
</dbReference>
<keyword evidence="1" id="KW-1133">Transmembrane helix</keyword>
<dbReference type="InterPro" id="IPR036856">
    <property type="entry name" value="Ald_Oxase/Xan_DH_a/b_sf"/>
</dbReference>
<dbReference type="Gene3D" id="3.90.1170.50">
    <property type="entry name" value="Aldehyde oxidase/xanthine dehydrogenase, a/b hammerhead"/>
    <property type="match status" value="1"/>
</dbReference>
<dbReference type="PANTHER" id="PTHR45444">
    <property type="entry name" value="XANTHINE DEHYDROGENASE"/>
    <property type="match status" value="1"/>
</dbReference>
<feature type="transmembrane region" description="Helical" evidence="1">
    <location>
        <begin position="18"/>
        <end position="36"/>
    </location>
</feature>
<keyword evidence="1" id="KW-0812">Transmembrane</keyword>
<organism evidence="3 4">
    <name type="scientific">Xenoophorus captivus</name>
    <dbReference type="NCBI Taxonomy" id="1517983"/>
    <lineage>
        <taxon>Eukaryota</taxon>
        <taxon>Metazoa</taxon>
        <taxon>Chordata</taxon>
        <taxon>Craniata</taxon>
        <taxon>Vertebrata</taxon>
        <taxon>Euteleostomi</taxon>
        <taxon>Actinopterygii</taxon>
        <taxon>Neopterygii</taxon>
        <taxon>Teleostei</taxon>
        <taxon>Neoteleostei</taxon>
        <taxon>Acanthomorphata</taxon>
        <taxon>Ovalentaria</taxon>
        <taxon>Atherinomorphae</taxon>
        <taxon>Cyprinodontiformes</taxon>
        <taxon>Goodeidae</taxon>
        <taxon>Xenoophorus</taxon>
    </lineage>
</organism>
<dbReference type="Pfam" id="PF02738">
    <property type="entry name" value="MoCoBD_1"/>
    <property type="match status" value="1"/>
</dbReference>
<dbReference type="InterPro" id="IPR037165">
    <property type="entry name" value="AldOxase/xan_DH_Mopterin-bd_sf"/>
</dbReference>
<dbReference type="EMBL" id="JAHRIN010026138">
    <property type="protein sequence ID" value="MEQ2200503.1"/>
    <property type="molecule type" value="Genomic_DNA"/>
</dbReference>